<comment type="miscellaneous">
    <text evidence="16">The active site is a redox-active disulfide bond.</text>
</comment>
<dbReference type="InterPro" id="IPR001100">
    <property type="entry name" value="Pyr_nuc-diS_OxRdtase"/>
</dbReference>
<dbReference type="NCBIfam" id="TIGR01350">
    <property type="entry name" value="lipoamide_DH"/>
    <property type="match status" value="1"/>
</dbReference>
<dbReference type="Pfam" id="PF07992">
    <property type="entry name" value="Pyr_redox_2"/>
    <property type="match status" value="1"/>
</dbReference>
<sequence length="456" mass="48379">MFDVMVIGGGPGGYAAAIRASQLGGKVALIEQDRLGGTCVHKGCIPSKVWLHTAGLMKQIKEAKAFGLDLEPPRPDLAAVKARKDGVGNDIAMGMAGLLSNNQVEFMQGRAKFIGAGQAEVDGREVKAKAVILAMGSSLDIPDLPGLEDVVITSDQVMDMDEVPESVLIFGQVGPIEAELACLLNGFGCKVTVAAEQGRILPNEEADTSQRLTQGLRDQGVDFLPRHTLESLESNKDGCVACLKGPKEEVRVEVQRVLSAFRRPNSQGLEEVGVDLGPGKEVLVDEYLQTSLQGVYAIGDLTGGTMLSHASSFMAIPAAENAMGRKTKFNPRLVPRVLWTIPQVAAVGLSEDQAEDQGYDVEIGEFPYSINGLAMSLNQMAGSVRIVADSKYGEILGMHIVGAGATENIGEGVLAMQLECTANELARGLRPHPTFSETVVDAARDVGGWALYLPRG</sequence>
<evidence type="ECO:0000256" key="9">
    <source>
        <dbReference type="ARBA" id="ARBA00023027"/>
    </source>
</evidence>
<keyword evidence="14" id="KW-0547">Nucleotide-binding</keyword>
<dbReference type="PROSITE" id="PS00076">
    <property type="entry name" value="PYRIDINE_REDOX_1"/>
    <property type="match status" value="1"/>
</dbReference>
<dbReference type="EC" id="1.8.1.4" evidence="3 16"/>
<dbReference type="InterPro" id="IPR006258">
    <property type="entry name" value="Lipoamide_DH"/>
</dbReference>
<evidence type="ECO:0000256" key="1">
    <source>
        <dbReference type="ARBA" id="ARBA00004496"/>
    </source>
</evidence>
<dbReference type="PRINTS" id="PR00368">
    <property type="entry name" value="FADPNR"/>
</dbReference>
<dbReference type="GO" id="GO:0006103">
    <property type="term" value="P:2-oxoglutarate metabolic process"/>
    <property type="evidence" value="ECO:0007669"/>
    <property type="project" value="TreeGrafter"/>
</dbReference>
<keyword evidence="20" id="KW-1185">Reference proteome</keyword>
<dbReference type="Pfam" id="PF02852">
    <property type="entry name" value="Pyr_redox_dim"/>
    <property type="match status" value="1"/>
</dbReference>
<evidence type="ECO:0000256" key="6">
    <source>
        <dbReference type="ARBA" id="ARBA00022630"/>
    </source>
</evidence>
<dbReference type="InterPro" id="IPR016156">
    <property type="entry name" value="FAD/NAD-linked_Rdtase_dimer_sf"/>
</dbReference>
<feature type="domain" description="Pyridine nucleotide-disulphide oxidoreductase dimerisation" evidence="17">
    <location>
        <begin position="334"/>
        <end position="442"/>
    </location>
</feature>
<dbReference type="SUPFAM" id="SSF51905">
    <property type="entry name" value="FAD/NAD(P)-binding domain"/>
    <property type="match status" value="2"/>
</dbReference>
<keyword evidence="7 14" id="KW-0274">FAD</keyword>
<feature type="binding site" evidence="14">
    <location>
        <position position="48"/>
    </location>
    <ligand>
        <name>FAD</name>
        <dbReference type="ChEBI" id="CHEBI:57692"/>
    </ligand>
</feature>
<name>A0A0D2G854_9BACT</name>
<dbReference type="Gene3D" id="3.50.50.60">
    <property type="entry name" value="FAD/NAD(P)-binding domain"/>
    <property type="match status" value="2"/>
</dbReference>
<dbReference type="RefSeq" id="WP_044352378.1">
    <property type="nucleotide sequence ID" value="NZ_AZAC01000067.1"/>
</dbReference>
<evidence type="ECO:0000256" key="2">
    <source>
        <dbReference type="ARBA" id="ARBA00007532"/>
    </source>
</evidence>
<dbReference type="InterPro" id="IPR036188">
    <property type="entry name" value="FAD/NAD-bd_sf"/>
</dbReference>
<dbReference type="InParanoid" id="A0A0D2G854"/>
<keyword evidence="6 16" id="KW-0285">Flavoprotein</keyword>
<comment type="caution">
    <text evidence="19">The sequence shown here is derived from an EMBL/GenBank/DDBJ whole genome shotgun (WGS) entry which is preliminary data.</text>
</comment>
<evidence type="ECO:0000256" key="7">
    <source>
        <dbReference type="ARBA" id="ARBA00022827"/>
    </source>
</evidence>
<dbReference type="OrthoDB" id="9786429at2"/>
<keyword evidence="9 14" id="KW-0520">NAD</keyword>
<feature type="disulfide bond" description="Redox-active" evidence="15">
    <location>
        <begin position="39"/>
        <end position="44"/>
    </location>
</feature>
<evidence type="ECO:0000256" key="8">
    <source>
        <dbReference type="ARBA" id="ARBA00023002"/>
    </source>
</evidence>
<evidence type="ECO:0000256" key="3">
    <source>
        <dbReference type="ARBA" id="ARBA00012608"/>
    </source>
</evidence>
<dbReference type="Proteomes" id="UP000032233">
    <property type="component" value="Unassembled WGS sequence"/>
</dbReference>
<keyword evidence="8 16" id="KW-0560">Oxidoreductase</keyword>
<dbReference type="InterPro" id="IPR012999">
    <property type="entry name" value="Pyr_OxRdtase_I_AS"/>
</dbReference>
<feature type="binding site" evidence="14">
    <location>
        <begin position="171"/>
        <end position="179"/>
    </location>
    <ligand>
        <name>NAD(+)</name>
        <dbReference type="ChEBI" id="CHEBI:57540"/>
    </ligand>
</feature>
<feature type="binding site" evidence="14">
    <location>
        <position position="300"/>
    </location>
    <ligand>
        <name>FAD</name>
        <dbReference type="ChEBI" id="CHEBI:57692"/>
    </ligand>
</feature>
<dbReference type="InterPro" id="IPR050151">
    <property type="entry name" value="Class-I_Pyr_Nuc-Dis_Oxidored"/>
</dbReference>
<proteinExistence type="inferred from homology"/>
<dbReference type="AlphaFoldDB" id="A0A0D2G854"/>
<evidence type="ECO:0000313" key="19">
    <source>
        <dbReference type="EMBL" id="KIX11127.1"/>
    </source>
</evidence>
<dbReference type="PANTHER" id="PTHR22912:SF217">
    <property type="entry name" value="DIHYDROLIPOYL DEHYDROGENASE"/>
    <property type="match status" value="1"/>
</dbReference>
<feature type="domain" description="FAD/NAD(P)-binding" evidence="18">
    <location>
        <begin position="2"/>
        <end position="312"/>
    </location>
</feature>
<comment type="catalytic activity">
    <reaction evidence="12 16">
        <text>N(6)-[(R)-dihydrolipoyl]-L-lysyl-[protein] + NAD(+) = N(6)-[(R)-lipoyl]-L-lysyl-[protein] + NADH + H(+)</text>
        <dbReference type="Rhea" id="RHEA:15045"/>
        <dbReference type="Rhea" id="RHEA-COMP:10474"/>
        <dbReference type="Rhea" id="RHEA-COMP:10475"/>
        <dbReference type="ChEBI" id="CHEBI:15378"/>
        <dbReference type="ChEBI" id="CHEBI:57540"/>
        <dbReference type="ChEBI" id="CHEBI:57945"/>
        <dbReference type="ChEBI" id="CHEBI:83099"/>
        <dbReference type="ChEBI" id="CHEBI:83100"/>
        <dbReference type="EC" id="1.8.1.4"/>
    </reaction>
</comment>
<accession>A0A0D2G854</accession>
<feature type="binding site" evidence="14">
    <location>
        <begin position="306"/>
        <end position="309"/>
    </location>
    <ligand>
        <name>FAD</name>
        <dbReference type="ChEBI" id="CHEBI:57692"/>
    </ligand>
</feature>
<evidence type="ECO:0000256" key="5">
    <source>
        <dbReference type="ARBA" id="ARBA00022490"/>
    </source>
</evidence>
<evidence type="ECO:0000256" key="12">
    <source>
        <dbReference type="ARBA" id="ARBA00049187"/>
    </source>
</evidence>
<organism evidence="19 20">
    <name type="scientific">Dethiosulfatarculus sandiegensis</name>
    <dbReference type="NCBI Taxonomy" id="1429043"/>
    <lineage>
        <taxon>Bacteria</taxon>
        <taxon>Pseudomonadati</taxon>
        <taxon>Thermodesulfobacteriota</taxon>
        <taxon>Desulfarculia</taxon>
        <taxon>Desulfarculales</taxon>
        <taxon>Desulfarculaceae</taxon>
        <taxon>Dethiosulfatarculus</taxon>
    </lineage>
</organism>
<reference evidence="19 20" key="1">
    <citation type="submission" date="2013-11" db="EMBL/GenBank/DDBJ databases">
        <title>Metagenomic analysis of a methanogenic consortium involved in long chain n-alkane degradation.</title>
        <authorList>
            <person name="Davidova I.A."/>
            <person name="Callaghan A.V."/>
            <person name="Wawrik B."/>
            <person name="Pruitt S."/>
            <person name="Marks C."/>
            <person name="Duncan K.E."/>
            <person name="Suflita J.M."/>
        </authorList>
    </citation>
    <scope>NUCLEOTIDE SEQUENCE [LARGE SCALE GENOMIC DNA]</scope>
    <source>
        <strain evidence="19 20">SPR</strain>
    </source>
</reference>
<evidence type="ECO:0000313" key="20">
    <source>
        <dbReference type="Proteomes" id="UP000032233"/>
    </source>
</evidence>
<dbReference type="FunFam" id="3.30.390.30:FF:000001">
    <property type="entry name" value="Dihydrolipoyl dehydrogenase"/>
    <property type="match status" value="1"/>
</dbReference>
<gene>
    <name evidence="19" type="ORF">X474_25820</name>
</gene>
<dbReference type="Gene3D" id="3.30.390.30">
    <property type="match status" value="1"/>
</dbReference>
<evidence type="ECO:0000259" key="18">
    <source>
        <dbReference type="Pfam" id="PF07992"/>
    </source>
</evidence>
<dbReference type="STRING" id="1429043.X474_25820"/>
<evidence type="ECO:0000256" key="16">
    <source>
        <dbReference type="RuleBase" id="RU003692"/>
    </source>
</evidence>
<dbReference type="InterPro" id="IPR023753">
    <property type="entry name" value="FAD/NAD-binding_dom"/>
</dbReference>
<dbReference type="GO" id="GO:0004148">
    <property type="term" value="F:dihydrolipoyl dehydrogenase (NADH) activity"/>
    <property type="evidence" value="ECO:0007669"/>
    <property type="project" value="UniProtKB-EC"/>
</dbReference>
<dbReference type="PIRSF" id="PIRSF000350">
    <property type="entry name" value="Mercury_reductase_MerA"/>
    <property type="match status" value="1"/>
</dbReference>
<dbReference type="GO" id="GO:0005737">
    <property type="term" value="C:cytoplasm"/>
    <property type="evidence" value="ECO:0007669"/>
    <property type="project" value="UniProtKB-SubCell"/>
</dbReference>
<evidence type="ECO:0000256" key="15">
    <source>
        <dbReference type="PIRSR" id="PIRSR000350-4"/>
    </source>
</evidence>
<keyword evidence="10" id="KW-1015">Disulfide bond</keyword>
<dbReference type="SUPFAM" id="SSF55424">
    <property type="entry name" value="FAD/NAD-linked reductases, dimerisation (C-terminal) domain"/>
    <property type="match status" value="1"/>
</dbReference>
<dbReference type="GO" id="GO:0050660">
    <property type="term" value="F:flavin adenine dinucleotide binding"/>
    <property type="evidence" value="ECO:0007669"/>
    <property type="project" value="InterPro"/>
</dbReference>
<dbReference type="InterPro" id="IPR004099">
    <property type="entry name" value="Pyr_nucl-diS_OxRdtase_dimer"/>
</dbReference>
<comment type="cofactor">
    <cofactor evidence="14 16">
        <name>FAD</name>
        <dbReference type="ChEBI" id="CHEBI:57692"/>
    </cofactor>
    <text evidence="14 16">Binds 1 FAD per subunit.</text>
</comment>
<comment type="subcellular location">
    <subcellularLocation>
        <location evidence="1">Cytoplasm</location>
    </subcellularLocation>
</comment>
<keyword evidence="11 16" id="KW-0676">Redox-active center</keyword>
<evidence type="ECO:0000256" key="4">
    <source>
        <dbReference type="ARBA" id="ARBA00016961"/>
    </source>
</evidence>
<keyword evidence="5" id="KW-0963">Cytoplasm</keyword>
<evidence type="ECO:0000259" key="17">
    <source>
        <dbReference type="Pfam" id="PF02852"/>
    </source>
</evidence>
<feature type="active site" description="Proton acceptor" evidence="13">
    <location>
        <position position="432"/>
    </location>
</feature>
<evidence type="ECO:0000256" key="11">
    <source>
        <dbReference type="ARBA" id="ARBA00023284"/>
    </source>
</evidence>
<protein>
    <recommendedName>
        <fullName evidence="4 16">Dihydrolipoyl dehydrogenase</fullName>
        <ecNumber evidence="3 16">1.8.1.4</ecNumber>
    </recommendedName>
</protein>
<evidence type="ECO:0000256" key="13">
    <source>
        <dbReference type="PIRSR" id="PIRSR000350-2"/>
    </source>
</evidence>
<comment type="similarity">
    <text evidence="2 16">Belongs to the class-I pyridine nucleotide-disulfide oxidoreductase family.</text>
</comment>
<dbReference type="PANTHER" id="PTHR22912">
    <property type="entry name" value="DISULFIDE OXIDOREDUCTASE"/>
    <property type="match status" value="1"/>
</dbReference>
<evidence type="ECO:0000256" key="14">
    <source>
        <dbReference type="PIRSR" id="PIRSR000350-3"/>
    </source>
</evidence>
<dbReference type="PRINTS" id="PR00411">
    <property type="entry name" value="PNDRDTASEI"/>
</dbReference>
<evidence type="ECO:0000256" key="10">
    <source>
        <dbReference type="ARBA" id="ARBA00023157"/>
    </source>
</evidence>
<dbReference type="EMBL" id="AZAC01000067">
    <property type="protein sequence ID" value="KIX11127.1"/>
    <property type="molecule type" value="Genomic_DNA"/>
</dbReference>